<sequence length="267" mass="27992">MKIQSRTFVVSGGSSGLGLAAAEMLLSSGAFVANLDLAPPPDTSSLASSKQSKFIHTDIASLPSVESAVSQAADWVAETGAAFGGVLNCAGIGGPSAHIVNRRDEPFPVEVWDKVMAVNTTGTFNLTRLVLKHLVKVAPEGPDGERGVVIMVSSTAAHGADEGMVAYAASKGAIRAMTTPLSRDMASRGVRVVTIAPTIFATPLSSNFKGALRDFLEKRTTMFPARFGEAPEFAQTVKWIVECSFVNGETIKLTGGQRVIPSRASRL</sequence>
<dbReference type="GO" id="GO:0016491">
    <property type="term" value="F:oxidoreductase activity"/>
    <property type="evidence" value="ECO:0007669"/>
    <property type="project" value="UniProtKB-KW"/>
</dbReference>
<accession>A0A0D7BVR4</accession>
<gene>
    <name evidence="4" type="ORF">CYLTODRAFT_386293</name>
</gene>
<evidence type="ECO:0000313" key="4">
    <source>
        <dbReference type="EMBL" id="KIY73696.1"/>
    </source>
</evidence>
<keyword evidence="2" id="KW-0560">Oxidoreductase</keyword>
<organism evidence="4 5">
    <name type="scientific">Cylindrobasidium torrendii FP15055 ss-10</name>
    <dbReference type="NCBI Taxonomy" id="1314674"/>
    <lineage>
        <taxon>Eukaryota</taxon>
        <taxon>Fungi</taxon>
        <taxon>Dikarya</taxon>
        <taxon>Basidiomycota</taxon>
        <taxon>Agaricomycotina</taxon>
        <taxon>Agaricomycetes</taxon>
        <taxon>Agaricomycetidae</taxon>
        <taxon>Agaricales</taxon>
        <taxon>Marasmiineae</taxon>
        <taxon>Physalacriaceae</taxon>
        <taxon>Cylindrobasidium</taxon>
    </lineage>
</organism>
<dbReference type="AlphaFoldDB" id="A0A0D7BVR4"/>
<evidence type="ECO:0000313" key="5">
    <source>
        <dbReference type="Proteomes" id="UP000054007"/>
    </source>
</evidence>
<dbReference type="Proteomes" id="UP000054007">
    <property type="component" value="Unassembled WGS sequence"/>
</dbReference>
<dbReference type="Pfam" id="PF00106">
    <property type="entry name" value="adh_short"/>
    <property type="match status" value="1"/>
</dbReference>
<name>A0A0D7BVR4_9AGAR</name>
<keyword evidence="1" id="KW-0521">NADP</keyword>
<dbReference type="SUPFAM" id="SSF51735">
    <property type="entry name" value="NAD(P)-binding Rossmann-fold domains"/>
    <property type="match status" value="1"/>
</dbReference>
<protein>
    <submittedName>
        <fullName evidence="4">3-hydroxyacyl-CoA dehydrogenase</fullName>
    </submittedName>
</protein>
<dbReference type="InterPro" id="IPR020904">
    <property type="entry name" value="Sc_DH/Rdtase_CS"/>
</dbReference>
<dbReference type="OrthoDB" id="1274115at2759"/>
<reference evidence="4 5" key="1">
    <citation type="journal article" date="2015" name="Fungal Genet. Biol.">
        <title>Evolution of novel wood decay mechanisms in Agaricales revealed by the genome sequences of Fistulina hepatica and Cylindrobasidium torrendii.</title>
        <authorList>
            <person name="Floudas D."/>
            <person name="Held B.W."/>
            <person name="Riley R."/>
            <person name="Nagy L.G."/>
            <person name="Koehler G."/>
            <person name="Ransdell A.S."/>
            <person name="Younus H."/>
            <person name="Chow J."/>
            <person name="Chiniquy J."/>
            <person name="Lipzen A."/>
            <person name="Tritt A."/>
            <person name="Sun H."/>
            <person name="Haridas S."/>
            <person name="LaButti K."/>
            <person name="Ohm R.A."/>
            <person name="Kues U."/>
            <person name="Blanchette R.A."/>
            <person name="Grigoriev I.V."/>
            <person name="Minto R.E."/>
            <person name="Hibbett D.S."/>
        </authorList>
    </citation>
    <scope>NUCLEOTIDE SEQUENCE [LARGE SCALE GENOMIC DNA]</scope>
    <source>
        <strain evidence="4 5">FP15055 ss-10</strain>
    </source>
</reference>
<evidence type="ECO:0000259" key="3">
    <source>
        <dbReference type="SMART" id="SM00822"/>
    </source>
</evidence>
<keyword evidence="5" id="KW-1185">Reference proteome</keyword>
<dbReference type="PANTHER" id="PTHR43658">
    <property type="entry name" value="SHORT-CHAIN DEHYDROGENASE/REDUCTASE"/>
    <property type="match status" value="1"/>
</dbReference>
<dbReference type="PANTHER" id="PTHR43658:SF8">
    <property type="entry name" value="17-BETA-HYDROXYSTEROID DEHYDROGENASE 14-RELATED"/>
    <property type="match status" value="1"/>
</dbReference>
<dbReference type="PRINTS" id="PR00081">
    <property type="entry name" value="GDHRDH"/>
</dbReference>
<dbReference type="PROSITE" id="PS00061">
    <property type="entry name" value="ADH_SHORT"/>
    <property type="match status" value="1"/>
</dbReference>
<evidence type="ECO:0000256" key="1">
    <source>
        <dbReference type="ARBA" id="ARBA00022857"/>
    </source>
</evidence>
<dbReference type="InterPro" id="IPR036291">
    <property type="entry name" value="NAD(P)-bd_dom_sf"/>
</dbReference>
<dbReference type="EMBL" id="KN880434">
    <property type="protein sequence ID" value="KIY73696.1"/>
    <property type="molecule type" value="Genomic_DNA"/>
</dbReference>
<dbReference type="InterPro" id="IPR002347">
    <property type="entry name" value="SDR_fam"/>
</dbReference>
<feature type="domain" description="Ketoreductase" evidence="3">
    <location>
        <begin position="6"/>
        <end position="211"/>
    </location>
</feature>
<dbReference type="Gene3D" id="3.40.50.720">
    <property type="entry name" value="NAD(P)-binding Rossmann-like Domain"/>
    <property type="match status" value="1"/>
</dbReference>
<proteinExistence type="predicted"/>
<evidence type="ECO:0000256" key="2">
    <source>
        <dbReference type="ARBA" id="ARBA00023002"/>
    </source>
</evidence>
<dbReference type="InterPro" id="IPR057326">
    <property type="entry name" value="KR_dom"/>
</dbReference>
<dbReference type="SMART" id="SM00822">
    <property type="entry name" value="PKS_KR"/>
    <property type="match status" value="1"/>
</dbReference>
<dbReference type="STRING" id="1314674.A0A0D7BVR4"/>